<keyword evidence="1" id="KW-1133">Transmembrane helix</keyword>
<reference evidence="2 3" key="1">
    <citation type="submission" date="2015-12" db="EMBL/GenBank/DDBJ databases">
        <title>Draft genome of the nematode, Onchocerca flexuosa.</title>
        <authorList>
            <person name="Mitreva M."/>
        </authorList>
    </citation>
    <scope>NUCLEOTIDE SEQUENCE [LARGE SCALE GENOMIC DNA]</scope>
    <source>
        <strain evidence="2">Red Deer</strain>
    </source>
</reference>
<evidence type="ECO:0000313" key="3">
    <source>
        <dbReference type="Proteomes" id="UP000242913"/>
    </source>
</evidence>
<dbReference type="AlphaFoldDB" id="A0A238BM99"/>
<keyword evidence="1" id="KW-0812">Transmembrane</keyword>
<gene>
    <name evidence="2" type="ORF">X798_06648</name>
</gene>
<feature type="transmembrane region" description="Helical" evidence="1">
    <location>
        <begin position="77"/>
        <end position="102"/>
    </location>
</feature>
<accession>A0A238BM99</accession>
<evidence type="ECO:0000313" key="2">
    <source>
        <dbReference type="EMBL" id="OZC06362.1"/>
    </source>
</evidence>
<sequence length="175" mass="20308">MYSGNPLAIFLADTRVNIMENTCWIYCFRVALLIRFAFGSSFFDLIYRILNWYCRIFVLVYFKMIEHINWTIQNFSVEIFFLLIFSSALALISLIFASFHVLRGASLTFTNTICSLEGTLVSTLLGDLRSVCVRSLNLLSIHLTTKSVENFQCNKTMFDKPFLSIYLSRAWRVTK</sequence>
<feature type="transmembrane region" description="Helical" evidence="1">
    <location>
        <begin position="23"/>
        <end position="43"/>
    </location>
</feature>
<dbReference type="EMBL" id="KZ270129">
    <property type="protein sequence ID" value="OZC06362.1"/>
    <property type="molecule type" value="Genomic_DNA"/>
</dbReference>
<keyword evidence="1" id="KW-0472">Membrane</keyword>
<dbReference type="Proteomes" id="UP000242913">
    <property type="component" value="Unassembled WGS sequence"/>
</dbReference>
<proteinExistence type="predicted"/>
<evidence type="ECO:0000256" key="1">
    <source>
        <dbReference type="SAM" id="Phobius"/>
    </source>
</evidence>
<protein>
    <submittedName>
        <fullName evidence="2">Uncharacterized protein</fullName>
    </submittedName>
</protein>
<organism evidence="2 3">
    <name type="scientific">Onchocerca flexuosa</name>
    <dbReference type="NCBI Taxonomy" id="387005"/>
    <lineage>
        <taxon>Eukaryota</taxon>
        <taxon>Metazoa</taxon>
        <taxon>Ecdysozoa</taxon>
        <taxon>Nematoda</taxon>
        <taxon>Chromadorea</taxon>
        <taxon>Rhabditida</taxon>
        <taxon>Spirurina</taxon>
        <taxon>Spiruromorpha</taxon>
        <taxon>Filarioidea</taxon>
        <taxon>Onchocercidae</taxon>
        <taxon>Onchocerca</taxon>
    </lineage>
</organism>
<name>A0A238BM99_9BILA</name>
<keyword evidence="3" id="KW-1185">Reference proteome</keyword>